<protein>
    <recommendedName>
        <fullName evidence="8">BHLH domain-containing protein</fullName>
    </recommendedName>
</protein>
<dbReference type="AlphaFoldDB" id="A0AAQ3S4Q2"/>
<dbReference type="FunFam" id="4.10.280.10:FF:000058">
    <property type="entry name" value="transcription factor BEE 3-like"/>
    <property type="match status" value="1"/>
</dbReference>
<dbReference type="InterPro" id="IPR024097">
    <property type="entry name" value="bHLH_ZIP_TF"/>
</dbReference>
<evidence type="ECO:0000256" key="1">
    <source>
        <dbReference type="ARBA" id="ARBA00004123"/>
    </source>
</evidence>
<keyword evidence="10" id="KW-1185">Reference proteome</keyword>
<keyword evidence="2" id="KW-0805">Transcription regulation</keyword>
<dbReference type="GO" id="GO:0003677">
    <property type="term" value="F:DNA binding"/>
    <property type="evidence" value="ECO:0007669"/>
    <property type="project" value="UniProtKB-KW"/>
</dbReference>
<accession>A0AAQ3S4Q2</accession>
<proteinExistence type="predicted"/>
<dbReference type="PROSITE" id="PS50888">
    <property type="entry name" value="BHLH"/>
    <property type="match status" value="1"/>
</dbReference>
<dbReference type="GO" id="GO:0003700">
    <property type="term" value="F:DNA-binding transcription factor activity"/>
    <property type="evidence" value="ECO:0007669"/>
    <property type="project" value="TreeGrafter"/>
</dbReference>
<evidence type="ECO:0000256" key="4">
    <source>
        <dbReference type="ARBA" id="ARBA00023163"/>
    </source>
</evidence>
<comment type="subcellular location">
    <subcellularLocation>
        <location evidence="1">Nucleus</location>
    </subcellularLocation>
</comment>
<keyword evidence="3" id="KW-0238">DNA-binding</keyword>
<dbReference type="InterPro" id="IPR036638">
    <property type="entry name" value="HLH_DNA-bd_sf"/>
</dbReference>
<feature type="compositionally biased region" description="Polar residues" evidence="7">
    <location>
        <begin position="113"/>
        <end position="126"/>
    </location>
</feature>
<evidence type="ECO:0000256" key="6">
    <source>
        <dbReference type="ARBA" id="ARBA00055372"/>
    </source>
</evidence>
<organism evidence="9 10">
    <name type="scientific">Vigna mungo</name>
    <name type="common">Black gram</name>
    <name type="synonym">Phaseolus mungo</name>
    <dbReference type="NCBI Taxonomy" id="3915"/>
    <lineage>
        <taxon>Eukaryota</taxon>
        <taxon>Viridiplantae</taxon>
        <taxon>Streptophyta</taxon>
        <taxon>Embryophyta</taxon>
        <taxon>Tracheophyta</taxon>
        <taxon>Spermatophyta</taxon>
        <taxon>Magnoliopsida</taxon>
        <taxon>eudicotyledons</taxon>
        <taxon>Gunneridae</taxon>
        <taxon>Pentapetalae</taxon>
        <taxon>rosids</taxon>
        <taxon>fabids</taxon>
        <taxon>Fabales</taxon>
        <taxon>Fabaceae</taxon>
        <taxon>Papilionoideae</taxon>
        <taxon>50 kb inversion clade</taxon>
        <taxon>NPAAA clade</taxon>
        <taxon>indigoferoid/millettioid clade</taxon>
        <taxon>Phaseoleae</taxon>
        <taxon>Vigna</taxon>
    </lineage>
</organism>
<dbReference type="Proteomes" id="UP001374535">
    <property type="component" value="Chromosome 4"/>
</dbReference>
<dbReference type="PANTHER" id="PTHR12565">
    <property type="entry name" value="STEROL REGULATORY ELEMENT-BINDING PROTEIN"/>
    <property type="match status" value="1"/>
</dbReference>
<dbReference type="GO" id="GO:0046983">
    <property type="term" value="F:protein dimerization activity"/>
    <property type="evidence" value="ECO:0007669"/>
    <property type="project" value="InterPro"/>
</dbReference>
<feature type="region of interest" description="Disordered" evidence="7">
    <location>
        <begin position="104"/>
        <end position="168"/>
    </location>
</feature>
<dbReference type="SMART" id="SM00353">
    <property type="entry name" value="HLH"/>
    <property type="match status" value="1"/>
</dbReference>
<name>A0AAQ3S4Q2_VIGMU</name>
<dbReference type="GO" id="GO:0005634">
    <property type="term" value="C:nucleus"/>
    <property type="evidence" value="ECO:0007669"/>
    <property type="project" value="UniProtKB-SubCell"/>
</dbReference>
<dbReference type="EMBL" id="CP144697">
    <property type="protein sequence ID" value="WVZ15736.1"/>
    <property type="molecule type" value="Genomic_DNA"/>
</dbReference>
<comment type="function">
    <text evidence="6">Positive regulator of brassinosteroid signaling.</text>
</comment>
<dbReference type="Gene3D" id="4.10.280.10">
    <property type="entry name" value="Helix-loop-helix DNA-binding domain"/>
    <property type="match status" value="1"/>
</dbReference>
<evidence type="ECO:0000256" key="3">
    <source>
        <dbReference type="ARBA" id="ARBA00023125"/>
    </source>
</evidence>
<feature type="compositionally biased region" description="Basic and acidic residues" evidence="7">
    <location>
        <begin position="144"/>
        <end position="155"/>
    </location>
</feature>
<reference evidence="9 10" key="1">
    <citation type="journal article" date="2023" name="Life. Sci Alliance">
        <title>Evolutionary insights into 3D genome organization and epigenetic landscape of Vigna mungo.</title>
        <authorList>
            <person name="Junaid A."/>
            <person name="Singh B."/>
            <person name="Bhatia S."/>
        </authorList>
    </citation>
    <scope>NUCLEOTIDE SEQUENCE [LARGE SCALE GENOMIC DNA]</scope>
    <source>
        <strain evidence="9">Urdbean</strain>
    </source>
</reference>
<dbReference type="Pfam" id="PF00010">
    <property type="entry name" value="HLH"/>
    <property type="match status" value="1"/>
</dbReference>
<evidence type="ECO:0000313" key="9">
    <source>
        <dbReference type="EMBL" id="WVZ15736.1"/>
    </source>
</evidence>
<evidence type="ECO:0000256" key="2">
    <source>
        <dbReference type="ARBA" id="ARBA00023015"/>
    </source>
</evidence>
<feature type="domain" description="BHLH" evidence="8">
    <location>
        <begin position="162"/>
        <end position="212"/>
    </location>
</feature>
<dbReference type="PANTHER" id="PTHR12565:SF340">
    <property type="entry name" value="TRANSCRIPTION FACTOR BEE 3"/>
    <property type="match status" value="1"/>
</dbReference>
<keyword evidence="4" id="KW-0804">Transcription</keyword>
<dbReference type="SUPFAM" id="SSF47459">
    <property type="entry name" value="HLH, helix-loop-helix DNA-binding domain"/>
    <property type="match status" value="1"/>
</dbReference>
<evidence type="ECO:0000259" key="8">
    <source>
        <dbReference type="PROSITE" id="PS50888"/>
    </source>
</evidence>
<evidence type="ECO:0000256" key="5">
    <source>
        <dbReference type="ARBA" id="ARBA00023242"/>
    </source>
</evidence>
<dbReference type="CDD" id="cd18919">
    <property type="entry name" value="bHLH_AtBPE_like"/>
    <property type="match status" value="1"/>
</dbReference>
<keyword evidence="5" id="KW-0539">Nucleus</keyword>
<dbReference type="InterPro" id="IPR011598">
    <property type="entry name" value="bHLH_dom"/>
</dbReference>
<evidence type="ECO:0000256" key="7">
    <source>
        <dbReference type="SAM" id="MobiDB-lite"/>
    </source>
</evidence>
<evidence type="ECO:0000313" key="10">
    <source>
        <dbReference type="Proteomes" id="UP001374535"/>
    </source>
</evidence>
<gene>
    <name evidence="9" type="ORF">V8G54_013302</name>
</gene>
<sequence>MAEFTENLQLQTIRPSSFPFLDIDPSMELINQFIGINQHVIDNSNLTMHNLMPFSCDTFLGPQEPEFPGNLDENFPALVHHVNHNALPVSLPIFQAENEIHEGKKRKSVDLPETSSANSTPAVSETGSKIKQSSGKGKRAKSNVTEEEKAKEVVHVRARRGQATDSHSLAERVRRGKINEKLRCLQNIVPGCYKTMGMAVMLDEIINYVQSLQHQVEFLSLKLTAASTFYDFNSETDALETMQVPTSKVFKRARASEAKELGRYKREGYGGVSCFQPSWPL</sequence>
<dbReference type="GO" id="GO:0006351">
    <property type="term" value="P:DNA-templated transcription"/>
    <property type="evidence" value="ECO:0007669"/>
    <property type="project" value="UniProtKB-ARBA"/>
</dbReference>